<reference evidence="2" key="1">
    <citation type="submission" date="2017-06" db="EMBL/GenBank/DDBJ databases">
        <title>FDA dAtabase for Regulatory Grade micrObial Sequences (FDA-ARGOS): Supporting development and validation of Infectious Disease Dx tests.</title>
        <authorList>
            <person name="Goldberg B."/>
            <person name="Campos J."/>
            <person name="Tallon L."/>
            <person name="Sadzewicz L."/>
            <person name="Sengamalay N."/>
            <person name="Ott S."/>
            <person name="Godinez A."/>
            <person name="Nagaraj S."/>
            <person name="Vavikolanu K."/>
            <person name="Nadendla S."/>
            <person name="George J."/>
            <person name="Geyer C."/>
            <person name="Sichtig H."/>
        </authorList>
    </citation>
    <scope>NUCLEOTIDE SEQUENCE [LARGE SCALE GENOMIC DNA]</scope>
    <source>
        <strain evidence="2">FDAARGOS_285</strain>
    </source>
</reference>
<evidence type="ECO:0000313" key="1">
    <source>
        <dbReference type="EMBL" id="ASE33935.1"/>
    </source>
</evidence>
<dbReference type="AlphaFoldDB" id="A0AAI8DHB4"/>
<evidence type="ECO:0000313" key="2">
    <source>
        <dbReference type="Proteomes" id="UP000197058"/>
    </source>
</evidence>
<dbReference type="RefSeq" id="WP_088592303.1">
    <property type="nucleotide sequence ID" value="NZ_CP022046.2"/>
</dbReference>
<dbReference type="KEGG" id="sscu:CEP64_04915"/>
<gene>
    <name evidence="1" type="ORF">CEP64_04915</name>
</gene>
<dbReference type="Proteomes" id="UP000197058">
    <property type="component" value="Chromosome"/>
</dbReference>
<protein>
    <submittedName>
        <fullName evidence="1">Uncharacterized protein</fullName>
    </submittedName>
</protein>
<name>A0AAI8DHB4_MAMSC</name>
<proteinExistence type="predicted"/>
<sequence length="309" mass="36300">MSEIIPFPKLKKQLVNNIYLAIRNEQFDKAYELFETYEQHFEMDDDLSIKKCEVLKSCGYYLELREEASILLNQGHPLYDKIVIYFVESLYFLEQYQTVVEIINQIKDENIEHATRMALLPIQDMAKEKLNQRQLKASEVLRAFQETQFEEQINLLIDLIDHHLGIFNLTLAQIIENELLHPNVQSLILEYLRLSEWSAEVKFDKIDETITVIPTELPGIERTNFTQNIIPKVIDQLEIDSPSSIELAKSLLNQHAIIMYPITLNDINDDVLVACYLKLLSERFNIDANYESVTQQDWDMFIKVIRKLQ</sequence>
<accession>A0AAI8DHB4</accession>
<organism evidence="1 2">
    <name type="scientific">Mammaliicoccus sciuri</name>
    <name type="common">Staphylococcus sciuri</name>
    <dbReference type="NCBI Taxonomy" id="1296"/>
    <lineage>
        <taxon>Bacteria</taxon>
        <taxon>Bacillati</taxon>
        <taxon>Bacillota</taxon>
        <taxon>Bacilli</taxon>
        <taxon>Bacillales</taxon>
        <taxon>Staphylococcaceae</taxon>
        <taxon>Mammaliicoccus</taxon>
    </lineage>
</organism>
<dbReference type="EMBL" id="CP022046">
    <property type="protein sequence ID" value="ASE33935.1"/>
    <property type="molecule type" value="Genomic_DNA"/>
</dbReference>